<organism evidence="2 3">
    <name type="scientific">Alligator mississippiensis</name>
    <name type="common">American alligator</name>
    <dbReference type="NCBI Taxonomy" id="8496"/>
    <lineage>
        <taxon>Eukaryota</taxon>
        <taxon>Metazoa</taxon>
        <taxon>Chordata</taxon>
        <taxon>Craniata</taxon>
        <taxon>Vertebrata</taxon>
        <taxon>Euteleostomi</taxon>
        <taxon>Archelosauria</taxon>
        <taxon>Archosauria</taxon>
        <taxon>Crocodylia</taxon>
        <taxon>Alligatoridae</taxon>
        <taxon>Alligatorinae</taxon>
        <taxon>Alligator</taxon>
    </lineage>
</organism>
<reference evidence="2 3" key="1">
    <citation type="journal article" date="2012" name="Genome Biol.">
        <title>Sequencing three crocodilian genomes to illuminate the evolution of archosaurs and amniotes.</title>
        <authorList>
            <person name="St John J.A."/>
            <person name="Braun E.L."/>
            <person name="Isberg S.R."/>
            <person name="Miles L.G."/>
            <person name="Chong A.Y."/>
            <person name="Gongora J."/>
            <person name="Dalzell P."/>
            <person name="Moran C."/>
            <person name="Bed'hom B."/>
            <person name="Abzhanov A."/>
            <person name="Burgess S.C."/>
            <person name="Cooksey A.M."/>
            <person name="Castoe T.A."/>
            <person name="Crawford N.G."/>
            <person name="Densmore L.D."/>
            <person name="Drew J.C."/>
            <person name="Edwards S.V."/>
            <person name="Faircloth B.C."/>
            <person name="Fujita M.K."/>
            <person name="Greenwold M.J."/>
            <person name="Hoffmann F.G."/>
            <person name="Howard J.M."/>
            <person name="Iguchi T."/>
            <person name="Janes D.E."/>
            <person name="Khan S.Y."/>
            <person name="Kohno S."/>
            <person name="de Koning A.J."/>
            <person name="Lance S.L."/>
            <person name="McCarthy F.M."/>
            <person name="McCormack J.E."/>
            <person name="Merchant M.E."/>
            <person name="Peterson D.G."/>
            <person name="Pollock D.D."/>
            <person name="Pourmand N."/>
            <person name="Raney B.J."/>
            <person name="Roessler K.A."/>
            <person name="Sanford J.R."/>
            <person name="Sawyer R.H."/>
            <person name="Schmidt C.J."/>
            <person name="Triplett E.W."/>
            <person name="Tuberville T.D."/>
            <person name="Venegas-Anaya M."/>
            <person name="Howard J.T."/>
            <person name="Jarvis E.D."/>
            <person name="Guillette L.J.Jr."/>
            <person name="Glenn T.C."/>
            <person name="Green R.E."/>
            <person name="Ray D.A."/>
        </authorList>
    </citation>
    <scope>NUCLEOTIDE SEQUENCE [LARGE SCALE GENOMIC DNA]</scope>
    <source>
        <strain evidence="2">KSC_2009_1</strain>
    </source>
</reference>
<accession>A0A151NVR0</accession>
<keyword evidence="3" id="KW-1185">Reference proteome</keyword>
<evidence type="ECO:0000313" key="2">
    <source>
        <dbReference type="EMBL" id="KYO40679.1"/>
    </source>
</evidence>
<name>A0A151NVR0_ALLMI</name>
<protein>
    <submittedName>
        <fullName evidence="2">Uncharacterized protein</fullName>
    </submittedName>
</protein>
<dbReference type="Proteomes" id="UP000050525">
    <property type="component" value="Unassembled WGS sequence"/>
</dbReference>
<sequence>MKGDAREYHCTASRGNNPVLSQEKIRGDGVRRASKEVKPGSSLALALRNLRRKAKHARAMWKKTLGKPKPASHDGRAAQPASSQMSHARGTTRRTLLGRRGHEHDQSENPVKRQCSFLETVAKKDAVSKGGLEVAPAPSQVSSSHPVYSPFQLWENMCLLAKKARNARELLPMYPGFPFRVQQNKSLLPRLGRNFHHLLPRVETAPMLPSLENSQGRKRVYQGGRRDAPAEQSACCPVGVLDPLIQGAWLSPQRDLLSH</sequence>
<dbReference type="AlphaFoldDB" id="A0A151NVR0"/>
<feature type="compositionally biased region" description="Basic and acidic residues" evidence="1">
    <location>
        <begin position="23"/>
        <end position="37"/>
    </location>
</feature>
<evidence type="ECO:0000313" key="3">
    <source>
        <dbReference type="Proteomes" id="UP000050525"/>
    </source>
</evidence>
<dbReference type="EMBL" id="AKHW03001886">
    <property type="protein sequence ID" value="KYO40679.1"/>
    <property type="molecule type" value="Genomic_DNA"/>
</dbReference>
<proteinExistence type="predicted"/>
<evidence type="ECO:0000256" key="1">
    <source>
        <dbReference type="SAM" id="MobiDB-lite"/>
    </source>
</evidence>
<comment type="caution">
    <text evidence="2">The sequence shown here is derived from an EMBL/GenBank/DDBJ whole genome shotgun (WGS) entry which is preliminary data.</text>
</comment>
<gene>
    <name evidence="2" type="ORF">Y1Q_0011354</name>
</gene>
<feature type="region of interest" description="Disordered" evidence="1">
    <location>
        <begin position="1"/>
        <end position="37"/>
    </location>
</feature>
<feature type="region of interest" description="Disordered" evidence="1">
    <location>
        <begin position="62"/>
        <end position="91"/>
    </location>
</feature>